<reference evidence="1" key="2">
    <citation type="submission" date="2014-06" db="EMBL/GenBank/DDBJ databases">
        <title>Draft genome sequence of Eubacterium siraeum (DSM 15702).</title>
        <authorList>
            <person name="Sudarsanam P."/>
            <person name="Ley R."/>
            <person name="Guruge J."/>
            <person name="Turnbaugh P.J."/>
            <person name="Mahowald M."/>
            <person name="Liep D."/>
            <person name="Gordon J."/>
        </authorList>
    </citation>
    <scope>NUCLEOTIDE SEQUENCE</scope>
    <source>
        <strain evidence="1">DSM 15702</strain>
    </source>
</reference>
<protein>
    <submittedName>
        <fullName evidence="1">Uncharacterized protein</fullName>
    </submittedName>
</protein>
<keyword evidence="2" id="KW-1185">Reference proteome</keyword>
<evidence type="ECO:0000313" key="2">
    <source>
        <dbReference type="Proteomes" id="UP000005326"/>
    </source>
</evidence>
<reference evidence="1" key="1">
    <citation type="submission" date="2007-10" db="EMBL/GenBank/DDBJ databases">
        <authorList>
            <person name="Fulton L."/>
            <person name="Clifton S."/>
            <person name="Fulton B."/>
            <person name="Xu J."/>
            <person name="Minx P."/>
            <person name="Pepin K.H."/>
            <person name="Johnson M."/>
            <person name="Thiruvilangam P."/>
            <person name="Bhonagiri V."/>
            <person name="Nash W.E."/>
            <person name="Mardis E.R."/>
            <person name="Wilson R.K."/>
        </authorList>
    </citation>
    <scope>NUCLEOTIDE SEQUENCE [LARGE SCALE GENOMIC DNA]</scope>
    <source>
        <strain evidence="1">DSM 15702</strain>
    </source>
</reference>
<sequence length="47" mass="5176">MRIHLLIDELSALPTGLILEITNAYKKAAHTDGFFAIPCDIFVKTSS</sequence>
<name>B0ML72_9FIRM</name>
<accession>B0ML72</accession>
<dbReference type="Proteomes" id="UP000005326">
    <property type="component" value="Unassembled WGS sequence"/>
</dbReference>
<dbReference type="AlphaFoldDB" id="B0ML72"/>
<comment type="caution">
    <text evidence="1">The sequence shown here is derived from an EMBL/GenBank/DDBJ whole genome shotgun (WGS) entry which is preliminary data.</text>
</comment>
<organism evidence="1 2">
    <name type="scientific">[Eubacterium] siraeum DSM 15702</name>
    <dbReference type="NCBI Taxonomy" id="428128"/>
    <lineage>
        <taxon>Bacteria</taxon>
        <taxon>Bacillati</taxon>
        <taxon>Bacillota</taxon>
        <taxon>Clostridia</taxon>
        <taxon>Eubacteriales</taxon>
        <taxon>Oscillospiraceae</taxon>
        <taxon>Oscillospiraceae incertae sedis</taxon>
    </lineage>
</organism>
<dbReference type="EMBL" id="ABCA03000035">
    <property type="protein sequence ID" value="EDS01584.1"/>
    <property type="molecule type" value="Genomic_DNA"/>
</dbReference>
<evidence type="ECO:0000313" key="1">
    <source>
        <dbReference type="EMBL" id="EDS01584.1"/>
    </source>
</evidence>
<gene>
    <name evidence="1" type="ORF">EUBSIR_00558</name>
</gene>
<proteinExistence type="predicted"/>